<dbReference type="AlphaFoldDB" id="A0A9P7YN14"/>
<dbReference type="EMBL" id="MU251399">
    <property type="protein sequence ID" value="KAG9236783.1"/>
    <property type="molecule type" value="Genomic_DNA"/>
</dbReference>
<feature type="compositionally biased region" description="Basic and acidic residues" evidence="2">
    <location>
        <begin position="133"/>
        <end position="143"/>
    </location>
</feature>
<dbReference type="Proteomes" id="UP000824998">
    <property type="component" value="Unassembled WGS sequence"/>
</dbReference>
<evidence type="ECO:0000313" key="3">
    <source>
        <dbReference type="EMBL" id="KAG9236783.1"/>
    </source>
</evidence>
<evidence type="ECO:0000256" key="2">
    <source>
        <dbReference type="SAM" id="MobiDB-lite"/>
    </source>
</evidence>
<keyword evidence="1" id="KW-0175">Coiled coil</keyword>
<gene>
    <name evidence="3" type="ORF">BJ875DRAFT_455436</name>
</gene>
<proteinExistence type="predicted"/>
<accession>A0A9P7YN14</accession>
<name>A0A9P7YN14_9HELO</name>
<sequence length="308" mass="33753">MENRLDGEFARNEKMAQQLEEEFKTGLAFKLENIELDAKVKKLTVDCTLADAGKMEAQLDRQIMKIDLNAAKLALETATEKNATLESQATTQEEELIFLRKQSLDHLASLPADDTSSRPIMVDMSTSTDDLVSTDHTESKSAGEVEELPAPSSQGRSFAASPNMASFLRRWFAMMTILFVICCMDDWYGNLPSTSPSGVDIYLDVSQGQGTFSLAGGPLATQLKGLMEPMCVDEVTCGLGDNVLVPKKVLSVDGLARLQAVMEPECGRYQNIGPDTEIPEDAELADDCGLNLLCVIGNLWRSLREMLN</sequence>
<organism evidence="3 4">
    <name type="scientific">Amylocarpus encephaloides</name>
    <dbReference type="NCBI Taxonomy" id="45428"/>
    <lineage>
        <taxon>Eukaryota</taxon>
        <taxon>Fungi</taxon>
        <taxon>Dikarya</taxon>
        <taxon>Ascomycota</taxon>
        <taxon>Pezizomycotina</taxon>
        <taxon>Leotiomycetes</taxon>
        <taxon>Helotiales</taxon>
        <taxon>Helotiales incertae sedis</taxon>
        <taxon>Amylocarpus</taxon>
    </lineage>
</organism>
<feature type="coiled-coil region" evidence="1">
    <location>
        <begin position="68"/>
        <end position="102"/>
    </location>
</feature>
<protein>
    <submittedName>
        <fullName evidence="3">Uncharacterized protein</fullName>
    </submittedName>
</protein>
<evidence type="ECO:0000256" key="1">
    <source>
        <dbReference type="SAM" id="Coils"/>
    </source>
</evidence>
<evidence type="ECO:0000313" key="4">
    <source>
        <dbReference type="Proteomes" id="UP000824998"/>
    </source>
</evidence>
<reference evidence="3" key="1">
    <citation type="journal article" date="2021" name="IMA Fungus">
        <title>Genomic characterization of three marine fungi, including Emericellopsis atlantica sp. nov. with signatures of a generalist lifestyle and marine biomass degradation.</title>
        <authorList>
            <person name="Hagestad O.C."/>
            <person name="Hou L."/>
            <person name="Andersen J.H."/>
            <person name="Hansen E.H."/>
            <person name="Altermark B."/>
            <person name="Li C."/>
            <person name="Kuhnert E."/>
            <person name="Cox R.J."/>
            <person name="Crous P.W."/>
            <person name="Spatafora J.W."/>
            <person name="Lail K."/>
            <person name="Amirebrahimi M."/>
            <person name="Lipzen A."/>
            <person name="Pangilinan J."/>
            <person name="Andreopoulos W."/>
            <person name="Hayes R.D."/>
            <person name="Ng V."/>
            <person name="Grigoriev I.V."/>
            <person name="Jackson S.A."/>
            <person name="Sutton T.D.S."/>
            <person name="Dobson A.D.W."/>
            <person name="Rama T."/>
        </authorList>
    </citation>
    <scope>NUCLEOTIDE SEQUENCE</scope>
    <source>
        <strain evidence="3">TRa018bII</strain>
    </source>
</reference>
<feature type="region of interest" description="Disordered" evidence="2">
    <location>
        <begin position="126"/>
        <end position="159"/>
    </location>
</feature>
<keyword evidence="4" id="KW-1185">Reference proteome</keyword>
<comment type="caution">
    <text evidence="3">The sequence shown here is derived from an EMBL/GenBank/DDBJ whole genome shotgun (WGS) entry which is preliminary data.</text>
</comment>